<dbReference type="EMBL" id="JADKPV010000005">
    <property type="protein sequence ID" value="MBF4501689.1"/>
    <property type="molecule type" value="Genomic_DNA"/>
</dbReference>
<keyword evidence="2" id="KW-1185">Reference proteome</keyword>
<dbReference type="PIRSF" id="PIRSF030140">
    <property type="entry name" value="UCP030140"/>
    <property type="match status" value="1"/>
</dbReference>
<comment type="caution">
    <text evidence="1">The sequence shown here is derived from an EMBL/GenBank/DDBJ whole genome shotgun (WGS) entry which is preliminary data.</text>
</comment>
<dbReference type="InterPro" id="IPR016947">
    <property type="entry name" value="UCP030140"/>
</dbReference>
<name>A0A8J7GB95_9BACL</name>
<dbReference type="Pfam" id="PF08761">
    <property type="entry name" value="dUTPase_2"/>
    <property type="match status" value="1"/>
</dbReference>
<dbReference type="RefSeq" id="WP_194563174.1">
    <property type="nucleotide sequence ID" value="NZ_JADKPV010000005.1"/>
</dbReference>
<gene>
    <name evidence="1" type="ORF">IRY55_09965</name>
</gene>
<evidence type="ECO:0000313" key="2">
    <source>
        <dbReference type="Proteomes" id="UP000622653"/>
    </source>
</evidence>
<evidence type="ECO:0000313" key="1">
    <source>
        <dbReference type="EMBL" id="MBF4501689.1"/>
    </source>
</evidence>
<dbReference type="InterPro" id="IPR014871">
    <property type="entry name" value="dUTPase/dCTP_pyrophosphatase"/>
</dbReference>
<dbReference type="CDD" id="cd11527">
    <property type="entry name" value="NTP-PPase_dUTPase"/>
    <property type="match status" value="1"/>
</dbReference>
<reference evidence="1" key="1">
    <citation type="submission" date="2020-11" db="EMBL/GenBank/DDBJ databases">
        <title>Multidrug resistant novel bacterium Savagea serpentis sp. nov., isolated from the scats of a vine snake (Ahaetulla nasuta).</title>
        <authorList>
            <person name="Venkata Ramana V."/>
            <person name="Vikas Patil S."/>
            <person name="Yogita Lugani V."/>
        </authorList>
    </citation>
    <scope>NUCLEOTIDE SEQUENCE</scope>
    <source>
        <strain evidence="1">SN6</strain>
    </source>
</reference>
<proteinExistence type="predicted"/>
<dbReference type="SUPFAM" id="SSF101386">
    <property type="entry name" value="all-alpha NTP pyrophosphatases"/>
    <property type="match status" value="1"/>
</dbReference>
<sequence>MKLAKLFQMQTELDAYIQRNRKEQTDVFREKGLALLVELGELANETRCFKFWSTKGPSERAIIIEEYVDSIHFILSLGIERGLTNIKTWPQSDDTMKEKNVTEVFMSTYEAIVTFLNNPTEHHYRIIWQWYDALAFHLQFSNDSIIEAYIAKNEENYERQKRGY</sequence>
<dbReference type="Proteomes" id="UP000622653">
    <property type="component" value="Unassembled WGS sequence"/>
</dbReference>
<organism evidence="1 2">
    <name type="scientific">Savagea serpentis</name>
    <dbReference type="NCBI Taxonomy" id="2785297"/>
    <lineage>
        <taxon>Bacteria</taxon>
        <taxon>Bacillati</taxon>
        <taxon>Bacillota</taxon>
        <taxon>Bacilli</taxon>
        <taxon>Bacillales</taxon>
        <taxon>Caryophanaceae</taxon>
        <taxon>Savagea</taxon>
    </lineage>
</organism>
<dbReference type="AlphaFoldDB" id="A0A8J7GB95"/>
<accession>A0A8J7GB95</accession>
<protein>
    <submittedName>
        <fullName evidence="1">dUTP diphosphatase</fullName>
    </submittedName>
</protein>
<dbReference type="Gene3D" id="1.10.4010.10">
    <property type="entry name" value="Type II deoxyuridine triphosphatase"/>
    <property type="match status" value="1"/>
</dbReference>